<dbReference type="Gramene" id="C.cajan_20478.t">
    <property type="protein sequence ID" value="C.cajan_20478.t.cds1"/>
    <property type="gene ID" value="C.cajan_20478"/>
</dbReference>
<evidence type="ECO:0000313" key="1">
    <source>
        <dbReference type="EMBL" id="KYP76830.1"/>
    </source>
</evidence>
<feature type="non-terminal residue" evidence="1">
    <location>
        <position position="1"/>
    </location>
</feature>
<accession>A0A151UBY1</accession>
<gene>
    <name evidence="1" type="ORF">KK1_021087</name>
</gene>
<reference evidence="1 2" key="1">
    <citation type="journal article" date="2012" name="Nat. Biotechnol.">
        <title>Draft genome sequence of pigeonpea (Cajanus cajan), an orphan legume crop of resource-poor farmers.</title>
        <authorList>
            <person name="Varshney R.K."/>
            <person name="Chen W."/>
            <person name="Li Y."/>
            <person name="Bharti A.K."/>
            <person name="Saxena R.K."/>
            <person name="Schlueter J.A."/>
            <person name="Donoghue M.T."/>
            <person name="Azam S."/>
            <person name="Fan G."/>
            <person name="Whaley A.M."/>
            <person name="Farmer A.D."/>
            <person name="Sheridan J."/>
            <person name="Iwata A."/>
            <person name="Tuteja R."/>
            <person name="Penmetsa R.V."/>
            <person name="Wu W."/>
            <person name="Upadhyaya H.D."/>
            <person name="Yang S.P."/>
            <person name="Shah T."/>
            <person name="Saxena K.B."/>
            <person name="Michael T."/>
            <person name="McCombie W.R."/>
            <person name="Yang B."/>
            <person name="Zhang G."/>
            <person name="Yang H."/>
            <person name="Wang J."/>
            <person name="Spillane C."/>
            <person name="Cook D.R."/>
            <person name="May G.D."/>
            <person name="Xu X."/>
            <person name="Jackson S.A."/>
        </authorList>
    </citation>
    <scope>NUCLEOTIDE SEQUENCE [LARGE SCALE GENOMIC DNA]</scope>
    <source>
        <strain evidence="2">cv. Asha</strain>
    </source>
</reference>
<dbReference type="AlphaFoldDB" id="A0A151UBY1"/>
<protein>
    <submittedName>
        <fullName evidence="1">Uncharacterized protein</fullName>
    </submittedName>
</protein>
<name>A0A151UBY1_CAJCA</name>
<organism evidence="1 2">
    <name type="scientific">Cajanus cajan</name>
    <name type="common">Pigeon pea</name>
    <name type="synonym">Cajanus indicus</name>
    <dbReference type="NCBI Taxonomy" id="3821"/>
    <lineage>
        <taxon>Eukaryota</taxon>
        <taxon>Viridiplantae</taxon>
        <taxon>Streptophyta</taxon>
        <taxon>Embryophyta</taxon>
        <taxon>Tracheophyta</taxon>
        <taxon>Spermatophyta</taxon>
        <taxon>Magnoliopsida</taxon>
        <taxon>eudicotyledons</taxon>
        <taxon>Gunneridae</taxon>
        <taxon>Pentapetalae</taxon>
        <taxon>rosids</taxon>
        <taxon>fabids</taxon>
        <taxon>Fabales</taxon>
        <taxon>Fabaceae</taxon>
        <taxon>Papilionoideae</taxon>
        <taxon>50 kb inversion clade</taxon>
        <taxon>NPAAA clade</taxon>
        <taxon>indigoferoid/millettioid clade</taxon>
        <taxon>Phaseoleae</taxon>
        <taxon>Cajanus</taxon>
    </lineage>
</organism>
<sequence length="64" mass="7568">DFDSMYHNPDTHRHCNLAIDHGQNGASLMDRHDKYILIENEFENLARTSRIYHLLTVQKSENKN</sequence>
<dbReference type="Proteomes" id="UP000075243">
    <property type="component" value="Chromosome 1"/>
</dbReference>
<proteinExistence type="predicted"/>
<dbReference type="EMBL" id="CM003603">
    <property type="protein sequence ID" value="KYP76830.1"/>
    <property type="molecule type" value="Genomic_DNA"/>
</dbReference>
<evidence type="ECO:0000313" key="2">
    <source>
        <dbReference type="Proteomes" id="UP000075243"/>
    </source>
</evidence>
<keyword evidence="2" id="KW-1185">Reference proteome</keyword>